<dbReference type="SUPFAM" id="SSF52317">
    <property type="entry name" value="Class I glutamine amidotransferase-like"/>
    <property type="match status" value="1"/>
</dbReference>
<dbReference type="InterPro" id="IPR004484">
    <property type="entry name" value="CbiA/CobB_synth"/>
</dbReference>
<proteinExistence type="inferred from homology"/>
<name>A0A239EQ92_9FIRM</name>
<dbReference type="OrthoDB" id="9764035at2"/>
<dbReference type="InterPro" id="IPR027417">
    <property type="entry name" value="P-loop_NTPase"/>
</dbReference>
<dbReference type="SUPFAM" id="SSF52540">
    <property type="entry name" value="P-loop containing nucleoside triphosphate hydrolases"/>
    <property type="match status" value="1"/>
</dbReference>
<evidence type="ECO:0000256" key="1">
    <source>
        <dbReference type="ARBA" id="ARBA00001946"/>
    </source>
</evidence>
<comment type="catalytic activity">
    <reaction evidence="7">
        <text>cob(II)yrinate + 2 L-glutamine + 2 ATP + 2 H2O = cob(II)yrinate a,c diamide + 2 L-glutamate + 2 ADP + 2 phosphate + 2 H(+)</text>
        <dbReference type="Rhea" id="RHEA:26289"/>
        <dbReference type="ChEBI" id="CHEBI:15377"/>
        <dbReference type="ChEBI" id="CHEBI:15378"/>
        <dbReference type="ChEBI" id="CHEBI:29985"/>
        <dbReference type="ChEBI" id="CHEBI:30616"/>
        <dbReference type="ChEBI" id="CHEBI:43474"/>
        <dbReference type="ChEBI" id="CHEBI:58359"/>
        <dbReference type="ChEBI" id="CHEBI:58537"/>
        <dbReference type="ChEBI" id="CHEBI:58894"/>
        <dbReference type="ChEBI" id="CHEBI:456216"/>
        <dbReference type="EC" id="6.3.5.11"/>
    </reaction>
</comment>
<feature type="site" description="Increases nucleophilicity of active site Cys" evidence="7">
    <location>
        <position position="437"/>
    </location>
</feature>
<evidence type="ECO:0000256" key="4">
    <source>
        <dbReference type="ARBA" id="ARBA00022840"/>
    </source>
</evidence>
<evidence type="ECO:0000256" key="6">
    <source>
        <dbReference type="ARBA" id="ARBA00022962"/>
    </source>
</evidence>
<comment type="miscellaneous">
    <text evidence="7">The a and c carboxylates of cobyrinate are activated for nucleophilic attack via formation of a phosphorylated intermediate by ATP. CbiA catalyzes first the amidation of the c-carboxylate, and then that of the a-carboxylate.</text>
</comment>
<dbReference type="Proteomes" id="UP000198304">
    <property type="component" value="Unassembled WGS sequence"/>
</dbReference>
<keyword evidence="2 7" id="KW-0436">Ligase</keyword>
<dbReference type="Gene3D" id="3.40.50.300">
    <property type="entry name" value="P-loop containing nucleotide triphosphate hydrolases"/>
    <property type="match status" value="2"/>
</dbReference>
<organism evidence="10 11">
    <name type="scientific">Anaerovirgula multivorans</name>
    <dbReference type="NCBI Taxonomy" id="312168"/>
    <lineage>
        <taxon>Bacteria</taxon>
        <taxon>Bacillati</taxon>
        <taxon>Bacillota</taxon>
        <taxon>Clostridia</taxon>
        <taxon>Peptostreptococcales</taxon>
        <taxon>Natronincolaceae</taxon>
        <taxon>Anaerovirgula</taxon>
    </lineage>
</organism>
<dbReference type="NCBIfam" id="NF002204">
    <property type="entry name" value="PRK01077.1"/>
    <property type="match status" value="1"/>
</dbReference>
<evidence type="ECO:0000256" key="3">
    <source>
        <dbReference type="ARBA" id="ARBA00022741"/>
    </source>
</evidence>
<evidence type="ECO:0000256" key="7">
    <source>
        <dbReference type="HAMAP-Rule" id="MF_00027"/>
    </source>
</evidence>
<dbReference type="InterPro" id="IPR029062">
    <property type="entry name" value="Class_I_gatase-like"/>
</dbReference>
<keyword evidence="5 7" id="KW-0460">Magnesium</keyword>
<dbReference type="InterPro" id="IPR002586">
    <property type="entry name" value="CobQ/CobB/MinD/ParA_Nub-bd_dom"/>
</dbReference>
<evidence type="ECO:0000259" key="9">
    <source>
        <dbReference type="Pfam" id="PF07685"/>
    </source>
</evidence>
<evidence type="ECO:0000313" key="11">
    <source>
        <dbReference type="Proteomes" id="UP000198304"/>
    </source>
</evidence>
<dbReference type="NCBIfam" id="TIGR00379">
    <property type="entry name" value="cobB"/>
    <property type="match status" value="1"/>
</dbReference>
<protein>
    <recommendedName>
        <fullName evidence="7">Cobyrinate a,c-diamide synthase</fullName>
        <ecNumber evidence="7">6.3.5.11</ecNumber>
    </recommendedName>
    <alternativeName>
        <fullName evidence="7">Cobyrinic acid a,c-diamide synthetase</fullName>
    </alternativeName>
</protein>
<keyword evidence="11" id="KW-1185">Reference proteome</keyword>
<comment type="domain">
    <text evidence="7">Comprises of two domains. The C-terminal domain contains the binding site for glutamine and catalyzes the hydrolysis of this substrate to glutamate and ammonia. The N-terminal domain is anticipated to bind ATP and cobyrinate and catalyzes the ultimate synthesis of the diamide product. The ammonia produced via the glutaminase domain is probably translocated to the adjacent domain via a molecular tunnel, where it reacts with an activated intermediate.</text>
</comment>
<dbReference type="Pfam" id="PF01656">
    <property type="entry name" value="CbiA"/>
    <property type="match status" value="1"/>
</dbReference>
<feature type="domain" description="CobQ/CobB/MinD/ParA nucleotide binding" evidence="8">
    <location>
        <begin position="8"/>
        <end position="191"/>
    </location>
</feature>
<sequence>MKTAKGFLLAGTQSGVGKTTISTGIMGVLKKQGWRVKPFKVGPDYIDPQFHHFITGNPSRNLDGYMLQEEKIKKIFTQNLQEGDIAVVEGVMGLYDGYGTEKDQGSSAHIAKMLDLPVVLIIDGSGTSTSAAAMVLGYKLYDQEVNIQGVIINNLSGEKHYLLLKEAIERDTGVKCVGYLKKNRNIQLKSRHLGLIPCGEVPELQEKVEEAVTMVEETIDMLALLSLSGEIDTANHKAFVTKPLEQKATIAYAYDDAFNFYYEDNLDILKELGCQLIPFSPLRDGELPKGIDGIYIGGGFPEVFAKELEANTSIRRSILEKALKGLPIYAECGGFMYLTKGIQTFDGNYHQMIGIFDATAEMTGRLQRFGYCEVEIKEDSNFFKAPFKIKAHEFHRAVVKGHDTKYCYDVKKIKKGEVAENWSCGLEKYNCLGAFPHIHFYSNPFFVESFLQKCQSHKRD</sequence>
<keyword evidence="4 7" id="KW-0067">ATP-binding</keyword>
<keyword evidence="3 7" id="KW-0547">Nucleotide-binding</keyword>
<dbReference type="EC" id="6.3.5.11" evidence="7"/>
<evidence type="ECO:0000256" key="2">
    <source>
        <dbReference type="ARBA" id="ARBA00022598"/>
    </source>
</evidence>
<dbReference type="GO" id="GO:0042242">
    <property type="term" value="F:cobyrinic acid a,c-diamide synthase activity"/>
    <property type="evidence" value="ECO:0007669"/>
    <property type="project" value="UniProtKB-UniRule"/>
</dbReference>
<gene>
    <name evidence="7" type="primary">cbiA</name>
    <name evidence="10" type="ORF">SAMN05446037_1010131</name>
</gene>
<evidence type="ECO:0000256" key="5">
    <source>
        <dbReference type="ARBA" id="ARBA00022842"/>
    </source>
</evidence>
<dbReference type="CDD" id="cd03130">
    <property type="entry name" value="GATase1_CobB"/>
    <property type="match status" value="1"/>
</dbReference>
<evidence type="ECO:0000313" key="10">
    <source>
        <dbReference type="EMBL" id="SNS46183.1"/>
    </source>
</evidence>
<dbReference type="Gene3D" id="3.40.50.880">
    <property type="match status" value="1"/>
</dbReference>
<dbReference type="EMBL" id="FZOJ01000010">
    <property type="protein sequence ID" value="SNS46183.1"/>
    <property type="molecule type" value="Genomic_DNA"/>
</dbReference>
<dbReference type="CDD" id="cd05388">
    <property type="entry name" value="CobB_N"/>
    <property type="match status" value="1"/>
</dbReference>
<dbReference type="PANTHER" id="PTHR43873">
    <property type="entry name" value="COBYRINATE A,C-DIAMIDE SYNTHASE"/>
    <property type="match status" value="1"/>
</dbReference>
<reference evidence="10 11" key="1">
    <citation type="submission" date="2017-06" db="EMBL/GenBank/DDBJ databases">
        <authorList>
            <person name="Kim H.J."/>
            <person name="Triplett B.A."/>
        </authorList>
    </citation>
    <scope>NUCLEOTIDE SEQUENCE [LARGE SCALE GENOMIC DNA]</scope>
    <source>
        <strain evidence="10 11">SCA</strain>
    </source>
</reference>
<dbReference type="Pfam" id="PF07685">
    <property type="entry name" value="GATase_3"/>
    <property type="match status" value="1"/>
</dbReference>
<comment type="similarity">
    <text evidence="7">Belongs to the CobB/CbiA family.</text>
</comment>
<accession>A0A239EQ92</accession>
<dbReference type="RefSeq" id="WP_089283167.1">
    <property type="nucleotide sequence ID" value="NZ_FZOJ01000010.1"/>
</dbReference>
<dbReference type="PROSITE" id="PS51274">
    <property type="entry name" value="GATASE_COBBQ"/>
    <property type="match status" value="1"/>
</dbReference>
<dbReference type="GO" id="GO:0005524">
    <property type="term" value="F:ATP binding"/>
    <property type="evidence" value="ECO:0007669"/>
    <property type="project" value="UniProtKB-UniRule"/>
</dbReference>
<dbReference type="PANTHER" id="PTHR43873:SF1">
    <property type="entry name" value="COBYRINATE A,C-DIAMIDE SYNTHASE"/>
    <property type="match status" value="1"/>
</dbReference>
<evidence type="ECO:0000259" key="8">
    <source>
        <dbReference type="Pfam" id="PF01656"/>
    </source>
</evidence>
<keyword evidence="7" id="KW-0169">Cobalamin biosynthesis</keyword>
<comment type="function">
    <text evidence="7">Catalyzes the ATP-dependent amidation of the two carboxylate groups at positions a and c of cobyrinate, using either L-glutamine or ammonia as the nitrogen source.</text>
</comment>
<feature type="active site" description="Nucleophile" evidence="7">
    <location>
        <position position="332"/>
    </location>
</feature>
<feature type="domain" description="CobB/CobQ-like glutamine amidotransferase" evidence="9">
    <location>
        <begin position="249"/>
        <end position="444"/>
    </location>
</feature>
<comment type="cofactor">
    <cofactor evidence="1 7">
        <name>Mg(2+)</name>
        <dbReference type="ChEBI" id="CHEBI:18420"/>
    </cofactor>
</comment>
<dbReference type="GO" id="GO:0009236">
    <property type="term" value="P:cobalamin biosynthetic process"/>
    <property type="evidence" value="ECO:0007669"/>
    <property type="project" value="UniProtKB-UniRule"/>
</dbReference>
<comment type="pathway">
    <text evidence="7">Cofactor biosynthesis; adenosylcobalamin biosynthesis; cob(II)yrinate a,c-diamide from sirohydrochlorin (anaerobic route): step 10/10.</text>
</comment>
<keyword evidence="6 7" id="KW-0315">Glutamine amidotransferase</keyword>
<dbReference type="HAMAP" id="MF_00027">
    <property type="entry name" value="CobB_CbiA"/>
    <property type="match status" value="1"/>
</dbReference>
<dbReference type="UniPathway" id="UPA00148">
    <property type="reaction ID" value="UER00231"/>
</dbReference>
<dbReference type="InterPro" id="IPR011698">
    <property type="entry name" value="GATase_3"/>
</dbReference>
<dbReference type="AlphaFoldDB" id="A0A239EQ92"/>